<dbReference type="EMBL" id="SMAI01000001">
    <property type="protein sequence ID" value="TCT08053.1"/>
    <property type="molecule type" value="Genomic_DNA"/>
</dbReference>
<evidence type="ECO:0000313" key="2">
    <source>
        <dbReference type="Proteomes" id="UP000294664"/>
    </source>
</evidence>
<dbReference type="Proteomes" id="UP000294664">
    <property type="component" value="Unassembled WGS sequence"/>
</dbReference>
<evidence type="ECO:0000313" key="1">
    <source>
        <dbReference type="EMBL" id="TCT08053.1"/>
    </source>
</evidence>
<proteinExistence type="predicted"/>
<dbReference type="AlphaFoldDB" id="A0A4R3M627"/>
<sequence>MICYILIHNYYFWRNASGPAPTLTALQHRVTASPRQTAGLVAALKVGRLVTAESSDDDGRIKRLRPAPAMIARIGRSVRAFVDAAEALDGADGTFARFAEPDALGDLMFRSAAHVLAHGTLIHPFPRILAFAARDCGYLVLCTVMRAHYAEMRAEAVPRLSQRALAARLQVSPAHIGNLLGEADRGGWLTIGPRGRLTAIDPTLVAEFEHWASCQMAHFRRLAGESASFLARQDGLTPAPAP</sequence>
<dbReference type="RefSeq" id="WP_245504494.1">
    <property type="nucleotide sequence ID" value="NZ_SMAI01000001.1"/>
</dbReference>
<name>A0A4R3M627_9HYPH</name>
<protein>
    <recommendedName>
        <fullName evidence="3">Crp-like helix-turn-helix protein</fullName>
    </recommendedName>
</protein>
<evidence type="ECO:0008006" key="3">
    <source>
        <dbReference type="Google" id="ProtNLM"/>
    </source>
</evidence>
<accession>A0A4R3M627</accession>
<keyword evidence="2" id="KW-1185">Reference proteome</keyword>
<gene>
    <name evidence="1" type="ORF">EDC64_101572</name>
</gene>
<organism evidence="1 2">
    <name type="scientific">Aquabacter spiritensis</name>
    <dbReference type="NCBI Taxonomy" id="933073"/>
    <lineage>
        <taxon>Bacteria</taxon>
        <taxon>Pseudomonadati</taxon>
        <taxon>Pseudomonadota</taxon>
        <taxon>Alphaproteobacteria</taxon>
        <taxon>Hyphomicrobiales</taxon>
        <taxon>Xanthobacteraceae</taxon>
        <taxon>Aquabacter</taxon>
    </lineage>
</organism>
<reference evidence="1 2" key="1">
    <citation type="submission" date="2019-03" db="EMBL/GenBank/DDBJ databases">
        <title>Genomic Encyclopedia of Type Strains, Phase IV (KMG-IV): sequencing the most valuable type-strain genomes for metagenomic binning, comparative biology and taxonomic classification.</title>
        <authorList>
            <person name="Goeker M."/>
        </authorList>
    </citation>
    <scope>NUCLEOTIDE SEQUENCE [LARGE SCALE GENOMIC DNA]</scope>
    <source>
        <strain evidence="1 2">DSM 9035</strain>
    </source>
</reference>
<comment type="caution">
    <text evidence="1">The sequence shown here is derived from an EMBL/GenBank/DDBJ whole genome shotgun (WGS) entry which is preliminary data.</text>
</comment>